<keyword evidence="5 9" id="KW-1133">Transmembrane helix</keyword>
<evidence type="ECO:0000256" key="3">
    <source>
        <dbReference type="ARBA" id="ARBA00022692"/>
    </source>
</evidence>
<accession>A0ABQ7NDK2</accession>
<keyword evidence="9" id="KW-0460">Magnesium</keyword>
<gene>
    <name evidence="11" type="primary">A02p004810.1_BraROA</name>
    <name evidence="11" type="ORF">IGI04_004675</name>
</gene>
<feature type="region of interest" description="Disordered" evidence="10">
    <location>
        <begin position="1"/>
        <end position="22"/>
    </location>
</feature>
<keyword evidence="4 9" id="KW-0967">Endosome</keyword>
<feature type="transmembrane region" description="Helical" evidence="9">
    <location>
        <begin position="230"/>
        <end position="257"/>
    </location>
</feature>
<dbReference type="SUPFAM" id="SSF103481">
    <property type="entry name" value="Multidrug resistance efflux transporter EmrE"/>
    <property type="match status" value="1"/>
</dbReference>
<organism evidence="11 12">
    <name type="scientific">Brassica rapa subsp. trilocularis</name>
    <dbReference type="NCBI Taxonomy" id="1813537"/>
    <lineage>
        <taxon>Eukaryota</taxon>
        <taxon>Viridiplantae</taxon>
        <taxon>Streptophyta</taxon>
        <taxon>Embryophyta</taxon>
        <taxon>Tracheophyta</taxon>
        <taxon>Spermatophyta</taxon>
        <taxon>Magnoliopsida</taxon>
        <taxon>eudicotyledons</taxon>
        <taxon>Gunneridae</taxon>
        <taxon>Pentapetalae</taxon>
        <taxon>rosids</taxon>
        <taxon>malvids</taxon>
        <taxon>Brassicales</taxon>
        <taxon>Brassicaceae</taxon>
        <taxon>Brassiceae</taxon>
        <taxon>Brassica</taxon>
    </lineage>
</organism>
<comment type="subcellular location">
    <subcellularLocation>
        <location evidence="9">Cell membrane</location>
        <topology evidence="9">Multi-pass membrane protein</topology>
    </subcellularLocation>
    <subcellularLocation>
        <location evidence="9">Early endosome</location>
    </subcellularLocation>
</comment>
<evidence type="ECO:0000313" key="12">
    <source>
        <dbReference type="Proteomes" id="UP000823674"/>
    </source>
</evidence>
<keyword evidence="3 9" id="KW-0812">Transmembrane</keyword>
<evidence type="ECO:0000256" key="1">
    <source>
        <dbReference type="ARBA" id="ARBA00007001"/>
    </source>
</evidence>
<comment type="caution">
    <text evidence="11">The sequence shown here is derived from an EMBL/GenBank/DDBJ whole genome shotgun (WGS) entry which is preliminary data.</text>
</comment>
<dbReference type="Pfam" id="PF12023">
    <property type="entry name" value="DUF3511"/>
    <property type="match status" value="1"/>
</dbReference>
<proteinExistence type="inferred from homology"/>
<evidence type="ECO:0000256" key="5">
    <source>
        <dbReference type="ARBA" id="ARBA00022989"/>
    </source>
</evidence>
<keyword evidence="9" id="KW-1003">Cell membrane</keyword>
<sequence length="441" mass="49551">MDHYGRQQPYGDGGMQIQPYHGGPRTGDFRSYSASYATATENNIYDIKKEKSIERSKSWGITDPELLRKKRVASYKMYSVEGKVKGSFRKSFRWLKQRYTQREKDRIMWESICLTLAATAGNNIGKVLQKKGTIILPPLSLKLKVIRAYAGNKPWALGFLMDIFGALLMLRALSLAPVSVVQPVSGCGLAILSVFSHFYLKEVMNVFDWIGITMAGIGTIGVGAGGEEQVASLISVFQLLWLALVVAFLFVLLNAWLHIYKRQRREQELMEYEVVEEIIYGLESGVLFGMASVVSKMGFVFVEQGFSAMFIPMCISISICCSGTGFFYQTRGLKHGRAIVVSTCAAVASIVTDHARCCVTCDFITTYQTSSSVIPSFETDQFRKRFQHKADSFSRTERYKPKCGYPSSNVAPSLNNPIKRERLRLEETPMNVYQIFRGSSH</sequence>
<evidence type="ECO:0000256" key="8">
    <source>
        <dbReference type="ARBA" id="ARBA00025284"/>
    </source>
</evidence>
<comment type="caution">
    <text evidence="9">Lacks conserved residue(s) required for the propagation of feature annotation.</text>
</comment>
<dbReference type="InterPro" id="IPR008521">
    <property type="entry name" value="Mg_trans_NIPA"/>
</dbReference>
<keyword evidence="9" id="KW-0813">Transport</keyword>
<keyword evidence="6 9" id="KW-0406">Ion transport</keyword>
<feature type="transmembrane region" description="Helical" evidence="9">
    <location>
        <begin position="206"/>
        <end position="224"/>
    </location>
</feature>
<dbReference type="Gene3D" id="1.10.3730.20">
    <property type="match status" value="1"/>
</dbReference>
<dbReference type="PANTHER" id="PTHR12570">
    <property type="match status" value="1"/>
</dbReference>
<evidence type="ECO:0000256" key="2">
    <source>
        <dbReference type="ARBA" id="ARBA00011738"/>
    </source>
</evidence>
<evidence type="ECO:0000256" key="4">
    <source>
        <dbReference type="ARBA" id="ARBA00022753"/>
    </source>
</evidence>
<keyword evidence="7 9" id="KW-0472">Membrane</keyword>
<keyword evidence="12" id="KW-1185">Reference proteome</keyword>
<evidence type="ECO:0000256" key="10">
    <source>
        <dbReference type="SAM" id="MobiDB-lite"/>
    </source>
</evidence>
<dbReference type="InterPro" id="IPR037185">
    <property type="entry name" value="EmrE-like"/>
</dbReference>
<comment type="function">
    <text evidence="8 9">Acts as a Mg(2+) transporter. Can also transport other divalent cations such as Fe(2+), Sr(2+), Ba(2+), Mn(2+) and Co(2+) but to a much less extent than Mg(2+).</text>
</comment>
<feature type="transmembrane region" description="Helical" evidence="9">
    <location>
        <begin position="180"/>
        <end position="199"/>
    </location>
</feature>
<dbReference type="Proteomes" id="UP000823674">
    <property type="component" value="Chromosome A02"/>
</dbReference>
<evidence type="ECO:0000256" key="6">
    <source>
        <dbReference type="ARBA" id="ARBA00023065"/>
    </source>
</evidence>
<dbReference type="EMBL" id="JADBGQ010000002">
    <property type="protein sequence ID" value="KAG5408356.1"/>
    <property type="molecule type" value="Genomic_DNA"/>
</dbReference>
<evidence type="ECO:0000256" key="9">
    <source>
        <dbReference type="RuleBase" id="RU363078"/>
    </source>
</evidence>
<comment type="subunit">
    <text evidence="2 9">Homodimer.</text>
</comment>
<evidence type="ECO:0000256" key="7">
    <source>
        <dbReference type="ARBA" id="ARBA00023136"/>
    </source>
</evidence>
<evidence type="ECO:0000313" key="11">
    <source>
        <dbReference type="EMBL" id="KAG5408356.1"/>
    </source>
</evidence>
<name>A0ABQ7NDK2_BRACM</name>
<reference evidence="11 12" key="1">
    <citation type="submission" date="2021-03" db="EMBL/GenBank/DDBJ databases">
        <authorList>
            <person name="King G.J."/>
            <person name="Bancroft I."/>
            <person name="Baten A."/>
            <person name="Bloomfield J."/>
            <person name="Borpatragohain P."/>
            <person name="He Z."/>
            <person name="Irish N."/>
            <person name="Irwin J."/>
            <person name="Liu K."/>
            <person name="Mauleon R.P."/>
            <person name="Moore J."/>
            <person name="Morris R."/>
            <person name="Ostergaard L."/>
            <person name="Wang B."/>
            <person name="Wells R."/>
        </authorList>
    </citation>
    <scope>NUCLEOTIDE SEQUENCE [LARGE SCALE GENOMIC DNA]</scope>
    <source>
        <strain evidence="11">R-o-18</strain>
        <tissue evidence="11">Leaf</tissue>
    </source>
</reference>
<dbReference type="InterPro" id="IPR021899">
    <property type="entry name" value="DUF3511"/>
</dbReference>
<dbReference type="PANTHER" id="PTHR12570:SF65">
    <property type="entry name" value="MAGNESIUM TRANSPORTER NIPA9-RELATED"/>
    <property type="match status" value="1"/>
</dbReference>
<comment type="similarity">
    <text evidence="1 9">Belongs to the NIPA (TC 2.A.7) family.</text>
</comment>
<feature type="transmembrane region" description="Helical" evidence="9">
    <location>
        <begin position="278"/>
        <end position="302"/>
    </location>
</feature>
<feature type="transmembrane region" description="Helical" evidence="9">
    <location>
        <begin position="308"/>
        <end position="328"/>
    </location>
</feature>
<protein>
    <recommendedName>
        <fullName evidence="9">Probable magnesium transporter</fullName>
    </recommendedName>
</protein>
<feature type="transmembrane region" description="Helical" evidence="9">
    <location>
        <begin position="154"/>
        <end position="174"/>
    </location>
</feature>